<dbReference type="InterPro" id="IPR002641">
    <property type="entry name" value="PNPLA_dom"/>
</dbReference>
<dbReference type="EMBL" id="AYXY01000023">
    <property type="protein sequence ID" value="ETN94536.1"/>
    <property type="molecule type" value="Genomic_DNA"/>
</dbReference>
<gene>
    <name evidence="7" type="ORF">P278_24790</name>
</gene>
<evidence type="ECO:0000256" key="2">
    <source>
        <dbReference type="ARBA" id="ARBA00022963"/>
    </source>
</evidence>
<evidence type="ECO:0000313" key="8">
    <source>
        <dbReference type="Proteomes" id="UP000018850"/>
    </source>
</evidence>
<dbReference type="InterPro" id="IPR043864">
    <property type="entry name" value="Omp85-like_dom"/>
</dbReference>
<dbReference type="Gene3D" id="3.40.1090.10">
    <property type="entry name" value="Cytosolic phospholipase A2 catalytic domain"/>
    <property type="match status" value="2"/>
</dbReference>
<dbReference type="Pfam" id="PF01734">
    <property type="entry name" value="Patatin"/>
    <property type="match status" value="1"/>
</dbReference>
<dbReference type="PANTHER" id="PTHR14226:SF76">
    <property type="entry name" value="NTE FAMILY PROTEIN RSSA"/>
    <property type="match status" value="1"/>
</dbReference>
<comment type="caution">
    <text evidence="7">The sequence shown here is derived from an EMBL/GenBank/DDBJ whole genome shotgun (WGS) entry which is preliminary data.</text>
</comment>
<feature type="short sequence motif" description="GXGXXG" evidence="4">
    <location>
        <begin position="48"/>
        <end position="53"/>
    </location>
</feature>
<feature type="chain" id="PRO_5004826023" evidence="5">
    <location>
        <begin position="33"/>
        <end position="758"/>
    </location>
</feature>
<feature type="short sequence motif" description="DGA/G" evidence="4">
    <location>
        <begin position="221"/>
        <end position="223"/>
    </location>
</feature>
<keyword evidence="3 4" id="KW-0443">Lipid metabolism</keyword>
<accession>W2UM54</accession>
<keyword evidence="1 4" id="KW-0378">Hydrolase</keyword>
<keyword evidence="8" id="KW-1185">Reference proteome</keyword>
<evidence type="ECO:0000256" key="4">
    <source>
        <dbReference type="PROSITE-ProRule" id="PRU01161"/>
    </source>
</evidence>
<dbReference type="AlphaFoldDB" id="W2UM54"/>
<keyword evidence="5" id="KW-0732">Signal</keyword>
<feature type="signal peptide" evidence="5">
    <location>
        <begin position="1"/>
        <end position="32"/>
    </location>
</feature>
<dbReference type="PROSITE" id="PS51635">
    <property type="entry name" value="PNPLA"/>
    <property type="match status" value="1"/>
</dbReference>
<feature type="domain" description="PNPLA" evidence="6">
    <location>
        <begin position="44"/>
        <end position="234"/>
    </location>
</feature>
<dbReference type="eggNOG" id="COG1752">
    <property type="taxonomic scope" value="Bacteria"/>
</dbReference>
<dbReference type="eggNOG" id="COG4775">
    <property type="taxonomic scope" value="Bacteria"/>
</dbReference>
<name>W2UM54_9FLAO</name>
<dbReference type="Proteomes" id="UP000018850">
    <property type="component" value="Unassembled WGS sequence"/>
</dbReference>
<evidence type="ECO:0000256" key="5">
    <source>
        <dbReference type="SAM" id="SignalP"/>
    </source>
</evidence>
<evidence type="ECO:0000256" key="1">
    <source>
        <dbReference type="ARBA" id="ARBA00022801"/>
    </source>
</evidence>
<organism evidence="7 8">
    <name type="scientific">Zhouia amylolytica AD3</name>
    <dbReference type="NCBI Taxonomy" id="1286632"/>
    <lineage>
        <taxon>Bacteria</taxon>
        <taxon>Pseudomonadati</taxon>
        <taxon>Bacteroidota</taxon>
        <taxon>Flavobacteriia</taxon>
        <taxon>Flavobacteriales</taxon>
        <taxon>Flavobacteriaceae</taxon>
        <taxon>Zhouia</taxon>
    </lineage>
</organism>
<dbReference type="PATRIC" id="fig|1286632.3.peg.2471"/>
<feature type="short sequence motif" description="GXSXG" evidence="4">
    <location>
        <begin position="75"/>
        <end position="79"/>
    </location>
</feature>
<dbReference type="PANTHER" id="PTHR14226">
    <property type="entry name" value="NEUROPATHY TARGET ESTERASE/SWISS CHEESE D.MELANOGASTER"/>
    <property type="match status" value="1"/>
</dbReference>
<reference evidence="8" key="1">
    <citation type="submission" date="2013-11" db="EMBL/GenBank/DDBJ databases">
        <title>Draft genome sequence from a member of Zhouia, isolated tidal flat.</title>
        <authorList>
            <person name="Jin H."/>
            <person name="Jeon C.O."/>
        </authorList>
    </citation>
    <scope>NUCLEOTIDE SEQUENCE [LARGE SCALE GENOMIC DNA]</scope>
    <source>
        <strain evidence="8">AD3</strain>
    </source>
</reference>
<dbReference type="Gene3D" id="3.10.20.310">
    <property type="entry name" value="membrane protein fhac"/>
    <property type="match status" value="1"/>
</dbReference>
<feature type="active site" description="Nucleophile" evidence="4">
    <location>
        <position position="77"/>
    </location>
</feature>
<proteinExistence type="predicted"/>
<dbReference type="InterPro" id="IPR050301">
    <property type="entry name" value="NTE"/>
</dbReference>
<keyword evidence="2 4" id="KW-0442">Lipid degradation</keyword>
<protein>
    <submittedName>
        <fullName evidence="7">Putative esterase of the alpha-beta hydrolase superfamily</fullName>
    </submittedName>
</protein>
<dbReference type="CDD" id="cd07205">
    <property type="entry name" value="Pat_PNPLA6_PNPLA7_NTE1_like"/>
    <property type="match status" value="1"/>
</dbReference>
<dbReference type="SUPFAM" id="SSF52151">
    <property type="entry name" value="FabD/lysophospholipase-like"/>
    <property type="match status" value="1"/>
</dbReference>
<feature type="active site" description="Proton acceptor" evidence="4">
    <location>
        <position position="221"/>
    </location>
</feature>
<evidence type="ECO:0000256" key="3">
    <source>
        <dbReference type="ARBA" id="ARBA00023098"/>
    </source>
</evidence>
<evidence type="ECO:0000259" key="6">
    <source>
        <dbReference type="PROSITE" id="PS51635"/>
    </source>
</evidence>
<dbReference type="GO" id="GO:0016787">
    <property type="term" value="F:hydrolase activity"/>
    <property type="evidence" value="ECO:0007669"/>
    <property type="project" value="UniProtKB-UniRule"/>
</dbReference>
<evidence type="ECO:0000313" key="7">
    <source>
        <dbReference type="EMBL" id="ETN94536.1"/>
    </source>
</evidence>
<dbReference type="InterPro" id="IPR016035">
    <property type="entry name" value="Acyl_Trfase/lysoPLipase"/>
</dbReference>
<reference evidence="7 8" key="2">
    <citation type="journal article" date="2016" name="Genome Announc.">
        <title>Draft Genome Sequence of Zhouia amylolytica AD3, Isolated from Tidal Flat Sediment.</title>
        <authorList>
            <person name="Jia B."/>
            <person name="Jin H.M."/>
            <person name="Lee H.J."/>
            <person name="Jeon C.O."/>
        </authorList>
    </citation>
    <scope>NUCLEOTIDE SEQUENCE [LARGE SCALE GENOMIC DNA]</scope>
    <source>
        <strain evidence="7 8">AD3</strain>
    </source>
</reference>
<dbReference type="STRING" id="376730.SAMN04487906_1722"/>
<dbReference type="GO" id="GO:0016042">
    <property type="term" value="P:lipid catabolic process"/>
    <property type="evidence" value="ECO:0007669"/>
    <property type="project" value="UniProtKB-UniRule"/>
</dbReference>
<sequence>MRHFIKNTYLHFMKKILTSLIFILQFGFVLQAQNDSDQDLKVGLVLSGGGAKGLAHIGVLKAIEDAGLRIDYIGGTSMGAIIGAMYASGYSSHDLDSIFKSVDFQKLIQDEVPRSAKTFYEKNNSERYALTLPFDNFKIAIPTAISKGQNVYNLYSQLLFHVRDVDNFEKLPIPFFCIATDIEKGEPVILDRGYLPQAIAASGALPSVFEPVAIDDKLLIDGGVVNNFPIDEVKAKGMDVIIGVDVQDELSDRESLKAANEILLQISNYRTALSMKEKIKKTDVYIKPDITDFNVLSFDQGGKIFKKGYYAAIEHSSVLDSLALLQKKHPEKSKLRPYAKDTISLSRIQIKGYDRYSRAYIRGKLRFKMEEPITFEKFNEGISNLSATNNFKAIQYELKHNEASGREDLMMRVEESPTDLFLRLGVHYDDLYKSAVLVNLTQKHLLFDDDVVSLDFVLGDRIRYNFEYYLDKGFYWSFGIKSRFNSFLKPIDFNFVRERAGSEDAGVRQVDVELDDLTNQIYLQSVFREEFSFGAGLEHKYLQIESETISGQDSNNAVFDNSNYFSTYGFLKFDSFDDKYFPSRGIYFDGDFHLYFSSPDDFTGLFDEFSIAKAKLGFAMPVTKTVSFNAFSEGGFKIGNTALNSFDFILGGYGNNLINNFIPFLGYDFLSFGADSFVKGLAIVDWEFVRKNHLNFSANFANVDDRLFDTGEWFSKPEYTGYAIGYGLETFLGPIEAKYTWSPERGKGLWLFNVGFWF</sequence>
<dbReference type="Pfam" id="PF19143">
    <property type="entry name" value="Omp85_2"/>
    <property type="match status" value="1"/>
</dbReference>